<keyword evidence="1" id="KW-1133">Transmembrane helix</keyword>
<gene>
    <name evidence="2" type="ORF">ILYODFUR_039025</name>
</gene>
<keyword evidence="1" id="KW-0812">Transmembrane</keyword>
<evidence type="ECO:0000313" key="2">
    <source>
        <dbReference type="EMBL" id="MEQ2238980.1"/>
    </source>
</evidence>
<reference evidence="2 3" key="1">
    <citation type="submission" date="2021-06" db="EMBL/GenBank/DDBJ databases">
        <authorList>
            <person name="Palmer J.M."/>
        </authorList>
    </citation>
    <scope>NUCLEOTIDE SEQUENCE [LARGE SCALE GENOMIC DNA]</scope>
    <source>
        <strain evidence="3">if_2019</strain>
        <tissue evidence="2">Muscle</tissue>
    </source>
</reference>
<dbReference type="EMBL" id="JAHRIQ010057189">
    <property type="protein sequence ID" value="MEQ2238980.1"/>
    <property type="molecule type" value="Genomic_DNA"/>
</dbReference>
<proteinExistence type="predicted"/>
<comment type="caution">
    <text evidence="2">The sequence shown here is derived from an EMBL/GenBank/DDBJ whole genome shotgun (WGS) entry which is preliminary data.</text>
</comment>
<protein>
    <submittedName>
        <fullName evidence="2">Uncharacterized protein</fullName>
    </submittedName>
</protein>
<feature type="transmembrane region" description="Helical" evidence="1">
    <location>
        <begin position="50"/>
        <end position="70"/>
    </location>
</feature>
<dbReference type="Proteomes" id="UP001482620">
    <property type="component" value="Unassembled WGS sequence"/>
</dbReference>
<name>A0ABV0U1A9_9TELE</name>
<accession>A0ABV0U1A9</accession>
<sequence>MAGCGSSATACHRSCHRNCHSLPQGGRGFREDARRCQTGRKSLPMRLPLFLWKLMLIIGKWVVIIVNTCYL</sequence>
<organism evidence="2 3">
    <name type="scientific">Ilyodon furcidens</name>
    <name type="common">goldbreast splitfin</name>
    <dbReference type="NCBI Taxonomy" id="33524"/>
    <lineage>
        <taxon>Eukaryota</taxon>
        <taxon>Metazoa</taxon>
        <taxon>Chordata</taxon>
        <taxon>Craniata</taxon>
        <taxon>Vertebrata</taxon>
        <taxon>Euteleostomi</taxon>
        <taxon>Actinopterygii</taxon>
        <taxon>Neopterygii</taxon>
        <taxon>Teleostei</taxon>
        <taxon>Neoteleostei</taxon>
        <taxon>Acanthomorphata</taxon>
        <taxon>Ovalentaria</taxon>
        <taxon>Atherinomorphae</taxon>
        <taxon>Cyprinodontiformes</taxon>
        <taxon>Goodeidae</taxon>
        <taxon>Ilyodon</taxon>
    </lineage>
</organism>
<keyword evidence="3" id="KW-1185">Reference proteome</keyword>
<keyword evidence="1" id="KW-0472">Membrane</keyword>
<evidence type="ECO:0000313" key="3">
    <source>
        <dbReference type="Proteomes" id="UP001482620"/>
    </source>
</evidence>
<evidence type="ECO:0000256" key="1">
    <source>
        <dbReference type="SAM" id="Phobius"/>
    </source>
</evidence>